<evidence type="ECO:0000256" key="1">
    <source>
        <dbReference type="SAM" id="MobiDB-lite"/>
    </source>
</evidence>
<dbReference type="Pfam" id="PF10077">
    <property type="entry name" value="DUF2314"/>
    <property type="match status" value="1"/>
</dbReference>
<sequence length="223" mass="25074">MLARYNKGMTAPTSILLDPRPVAAESRYTFFLPSPTEVAAVAQGDLVKLMFEYTHDTEEWPVERMWVTVESVEGTELVGGLGNQAFETTSSLKVGDPISFGRHHILSIEWAHPETAPRPTERREYWERCLVDECVLDGSEPVEYLYRDKPDMQQGDDRYPDSGWRIRGRQGEASPAELDARKAQYVAVGAVLNRDDSWLSLIDAPIGSGFLREFATGTYNAEN</sequence>
<dbReference type="PANTHER" id="PTHR38743:SF2">
    <property type="entry name" value="DUF2185 DOMAIN-CONTAINING PROTEIN"/>
    <property type="match status" value="1"/>
</dbReference>
<name>A0A917EAB2_9SPHN</name>
<protein>
    <recommendedName>
        <fullName evidence="6">DUF2185 domain-containing protein</fullName>
    </recommendedName>
</protein>
<reference evidence="4" key="2">
    <citation type="submission" date="2020-09" db="EMBL/GenBank/DDBJ databases">
        <authorList>
            <person name="Sun Q."/>
            <person name="Zhou Y."/>
        </authorList>
    </citation>
    <scope>NUCLEOTIDE SEQUENCE</scope>
    <source>
        <strain evidence="4">CGMCC 1.15519</strain>
    </source>
</reference>
<evidence type="ECO:0008006" key="6">
    <source>
        <dbReference type="Google" id="ProtNLM"/>
    </source>
</evidence>
<evidence type="ECO:0000259" key="2">
    <source>
        <dbReference type="Pfam" id="PF09951"/>
    </source>
</evidence>
<evidence type="ECO:0000313" key="4">
    <source>
        <dbReference type="EMBL" id="GGE18002.1"/>
    </source>
</evidence>
<evidence type="ECO:0000313" key="5">
    <source>
        <dbReference type="Proteomes" id="UP000635071"/>
    </source>
</evidence>
<feature type="domain" description="DUF2314" evidence="3">
    <location>
        <begin position="40"/>
        <end position="105"/>
    </location>
</feature>
<dbReference type="Pfam" id="PF09951">
    <property type="entry name" value="Imm33"/>
    <property type="match status" value="1"/>
</dbReference>
<dbReference type="Proteomes" id="UP000635071">
    <property type="component" value="Unassembled WGS sequence"/>
</dbReference>
<feature type="domain" description="Immunity protein Imm33" evidence="2">
    <location>
        <begin position="129"/>
        <end position="213"/>
    </location>
</feature>
<evidence type="ECO:0000259" key="3">
    <source>
        <dbReference type="Pfam" id="PF10077"/>
    </source>
</evidence>
<dbReference type="InterPro" id="IPR018756">
    <property type="entry name" value="DUF2314"/>
</dbReference>
<dbReference type="EMBL" id="BMJM01000010">
    <property type="protein sequence ID" value="GGE18002.1"/>
    <property type="molecule type" value="Genomic_DNA"/>
</dbReference>
<dbReference type="PANTHER" id="PTHR38743">
    <property type="entry name" value="SIMILAR TO GLYOXYLASE I FAMILY PROTEIN"/>
    <property type="match status" value="1"/>
</dbReference>
<accession>A0A917EAB2</accession>
<gene>
    <name evidence="4" type="ORF">GCM10011529_25630</name>
</gene>
<proteinExistence type="predicted"/>
<reference evidence="4" key="1">
    <citation type="journal article" date="2014" name="Int. J. Syst. Evol. Microbiol.">
        <title>Complete genome sequence of Corynebacterium casei LMG S-19264T (=DSM 44701T), isolated from a smear-ripened cheese.</title>
        <authorList>
            <consortium name="US DOE Joint Genome Institute (JGI-PGF)"/>
            <person name="Walter F."/>
            <person name="Albersmeier A."/>
            <person name="Kalinowski J."/>
            <person name="Ruckert C."/>
        </authorList>
    </citation>
    <scope>NUCLEOTIDE SEQUENCE</scope>
    <source>
        <strain evidence="4">CGMCC 1.15519</strain>
    </source>
</reference>
<feature type="region of interest" description="Disordered" evidence="1">
    <location>
        <begin position="150"/>
        <end position="173"/>
    </location>
</feature>
<comment type="caution">
    <text evidence="4">The sequence shown here is derived from an EMBL/GenBank/DDBJ whole genome shotgun (WGS) entry which is preliminary data.</text>
</comment>
<keyword evidence="5" id="KW-1185">Reference proteome</keyword>
<dbReference type="InterPro" id="IPR018689">
    <property type="entry name" value="Imm33_dom"/>
</dbReference>
<organism evidence="4 5">
    <name type="scientific">Sandarakinorhabdus glacialis</name>
    <dbReference type="NCBI Taxonomy" id="1614636"/>
    <lineage>
        <taxon>Bacteria</taxon>
        <taxon>Pseudomonadati</taxon>
        <taxon>Pseudomonadota</taxon>
        <taxon>Alphaproteobacteria</taxon>
        <taxon>Sphingomonadales</taxon>
        <taxon>Sphingosinicellaceae</taxon>
        <taxon>Sandarakinorhabdus</taxon>
    </lineage>
</organism>
<feature type="compositionally biased region" description="Basic and acidic residues" evidence="1">
    <location>
        <begin position="150"/>
        <end position="160"/>
    </location>
</feature>
<dbReference type="AlphaFoldDB" id="A0A917EAB2"/>